<dbReference type="RefSeq" id="WP_145061587.1">
    <property type="nucleotide sequence ID" value="NZ_CP036263.1"/>
</dbReference>
<dbReference type="AlphaFoldDB" id="A0A517MZD5"/>
<dbReference type="GO" id="GO:0008146">
    <property type="term" value="F:sulfotransferase activity"/>
    <property type="evidence" value="ECO:0007669"/>
    <property type="project" value="InterPro"/>
</dbReference>
<protein>
    <submittedName>
        <fullName evidence="2">Sulfotransferase domain protein</fullName>
    </submittedName>
</protein>
<reference evidence="2 3" key="1">
    <citation type="submission" date="2019-02" db="EMBL/GenBank/DDBJ databases">
        <title>Deep-cultivation of Planctomycetes and their phenomic and genomic characterization uncovers novel biology.</title>
        <authorList>
            <person name="Wiegand S."/>
            <person name="Jogler M."/>
            <person name="Boedeker C."/>
            <person name="Pinto D."/>
            <person name="Vollmers J."/>
            <person name="Rivas-Marin E."/>
            <person name="Kohn T."/>
            <person name="Peeters S.H."/>
            <person name="Heuer A."/>
            <person name="Rast P."/>
            <person name="Oberbeckmann S."/>
            <person name="Bunk B."/>
            <person name="Jeske O."/>
            <person name="Meyerdierks A."/>
            <person name="Storesund J.E."/>
            <person name="Kallscheuer N."/>
            <person name="Luecker S."/>
            <person name="Lage O.M."/>
            <person name="Pohl T."/>
            <person name="Merkel B.J."/>
            <person name="Hornburger P."/>
            <person name="Mueller R.-W."/>
            <person name="Bruemmer F."/>
            <person name="Labrenz M."/>
            <person name="Spormann A.M."/>
            <person name="Op den Camp H."/>
            <person name="Overmann J."/>
            <person name="Amann R."/>
            <person name="Jetten M.S.M."/>
            <person name="Mascher T."/>
            <person name="Medema M.H."/>
            <person name="Devos D.P."/>
            <person name="Kaster A.-K."/>
            <person name="Ovreas L."/>
            <person name="Rohde M."/>
            <person name="Galperin M.Y."/>
            <person name="Jogler C."/>
        </authorList>
    </citation>
    <scope>NUCLEOTIDE SEQUENCE [LARGE SCALE GENOMIC DNA]</scope>
    <source>
        <strain evidence="2 3">HG15A2</strain>
    </source>
</reference>
<evidence type="ECO:0000313" key="2">
    <source>
        <dbReference type="EMBL" id="QDT00225.1"/>
    </source>
</evidence>
<dbReference type="KEGG" id="amob:HG15A2_35610"/>
<dbReference type="SUPFAM" id="SSF52540">
    <property type="entry name" value="P-loop containing nucleoside triphosphate hydrolases"/>
    <property type="match status" value="1"/>
</dbReference>
<feature type="domain" description="Sulfotransferase" evidence="1">
    <location>
        <begin position="6"/>
        <end position="171"/>
    </location>
</feature>
<name>A0A517MZD5_9BACT</name>
<organism evidence="2 3">
    <name type="scientific">Adhaeretor mobilis</name>
    <dbReference type="NCBI Taxonomy" id="1930276"/>
    <lineage>
        <taxon>Bacteria</taxon>
        <taxon>Pseudomonadati</taxon>
        <taxon>Planctomycetota</taxon>
        <taxon>Planctomycetia</taxon>
        <taxon>Pirellulales</taxon>
        <taxon>Lacipirellulaceae</taxon>
        <taxon>Adhaeretor</taxon>
    </lineage>
</organism>
<evidence type="ECO:0000259" key="1">
    <source>
        <dbReference type="Pfam" id="PF00685"/>
    </source>
</evidence>
<accession>A0A517MZD5</accession>
<proteinExistence type="predicted"/>
<keyword evidence="3" id="KW-1185">Reference proteome</keyword>
<evidence type="ECO:0000313" key="3">
    <source>
        <dbReference type="Proteomes" id="UP000319852"/>
    </source>
</evidence>
<dbReference type="Gene3D" id="3.40.50.300">
    <property type="entry name" value="P-loop containing nucleotide triphosphate hydrolases"/>
    <property type="match status" value="1"/>
</dbReference>
<dbReference type="Proteomes" id="UP000319852">
    <property type="component" value="Chromosome"/>
</dbReference>
<dbReference type="InterPro" id="IPR027417">
    <property type="entry name" value="P-loop_NTPase"/>
</dbReference>
<dbReference type="InterPro" id="IPR000863">
    <property type="entry name" value="Sulfotransferase_dom"/>
</dbReference>
<dbReference type="EMBL" id="CP036263">
    <property type="protein sequence ID" value="QDT00225.1"/>
    <property type="molecule type" value="Genomic_DNA"/>
</dbReference>
<gene>
    <name evidence="2" type="ORF">HG15A2_35610</name>
</gene>
<keyword evidence="2" id="KW-0808">Transferase</keyword>
<dbReference type="OrthoDB" id="9779418at2"/>
<dbReference type="Pfam" id="PF00685">
    <property type="entry name" value="Sulfotransfer_1"/>
    <property type="match status" value="1"/>
</dbReference>
<sequence length="189" mass="21392">MRNEIIIVSGLPRSGTSLMMQMLNRGGIKALTDEMRKADEDNPLGYFEVERVKRLQQDASWLPEVRGKAIKVISQLLFSLPETENYAVILMQRELEEVLDSQEAMLARQAMKGGGNRELLSKAFTTHLTNLSTWLPEQEHLRVLPLNYADVVVDPQSEVAKLNDFLEGRLDCSACVEAVDPELYRNRSS</sequence>